<evidence type="ECO:0000256" key="2">
    <source>
        <dbReference type="SAM" id="SignalP"/>
    </source>
</evidence>
<dbReference type="PANTHER" id="PTHR11161">
    <property type="entry name" value="O-ACYLTRANSFERASE"/>
    <property type="match status" value="1"/>
</dbReference>
<feature type="transmembrane region" description="Helical" evidence="1">
    <location>
        <begin position="578"/>
        <end position="596"/>
    </location>
</feature>
<gene>
    <name evidence="5" type="primary">LOC106175267</name>
</gene>
<feature type="transmembrane region" description="Helical" evidence="1">
    <location>
        <begin position="686"/>
        <end position="704"/>
    </location>
</feature>
<evidence type="ECO:0000259" key="3">
    <source>
        <dbReference type="SMART" id="SM00703"/>
    </source>
</evidence>
<feature type="signal peptide" evidence="2">
    <location>
        <begin position="1"/>
        <end position="22"/>
    </location>
</feature>
<feature type="domain" description="Nose resistant-to-fluoxetine protein N-terminal" evidence="3">
    <location>
        <begin position="91"/>
        <end position="232"/>
    </location>
</feature>
<evidence type="ECO:0000256" key="1">
    <source>
        <dbReference type="SAM" id="Phobius"/>
    </source>
</evidence>
<dbReference type="KEGG" id="lak:106175267"/>
<keyword evidence="2" id="KW-0732">Signal</keyword>
<protein>
    <submittedName>
        <fullName evidence="5">Nose resistant to fluoxetine protein 6</fullName>
    </submittedName>
</protein>
<sequence>MWNLLSAALLMTAVWPSKVVEAKQENRRNAPHNFGEILQRIHELRAQSEQEFPKHILTSSYHSSGLDIQMLAALLDRVKQLQAGSLDVNVSEICLNRTEHYLGGLMNRQYWALQMFDATAKLPSGIMDGKITLLGSYSECTRAKGYVQYNVTTGQSNATLVTDKFSGQYCLASIPIPWSNTTLTAQGQKIELRIGVCLPGGCNEQDAKGLVNTLLSVLRLNTTGVSSATCPRQDVPWSTGAIAVMCFVGFLVLLVAMGTVYDIYVQHAMTQFNTVQIRVPYETVNNSAGNTGEHALRVGEYAPIHDQAQYPTVVNKSLSPPSYRGTIHKIIIAFSMYTNGAKVLNTKQGSGALTCVNGIRFLSLSWVIWGHTYAFIVFFVDNLAPVYQDLTKRWTMQVLLQGTFSVDTFFVLSGLLVTYLTLREMKKGSGSFRINWGLYYFHRFWRLTPPYMLVLMVYAVTTKYWATGPLWPEQGAMDQFCNETWWTNLLYVNNFVQMDKMCMGWSWYLSNDMQFYVVSPLILIPLFWHIVAGGAMLLYFLLACLIYTGVMCSIHNFGPGLATQSDQLTYFDLVYIKPYARIGPYLMGMVVGYVLYLTECKPKMNKMIALGGWVVATACALAVVYGVYDVYQGHPLSNDVGAFYNTMSRTVWGACVGWVIYACCTGYGGFVNTLLSWGAFVPLGRLTYCAYLIHPIIMFVVYSVRERLIFVTDVSATYFFFGHMVMTYGCAFVVSMVFEAPMMGLEKAILNRDKSV</sequence>
<dbReference type="SMART" id="SM00703">
    <property type="entry name" value="NRF"/>
    <property type="match status" value="1"/>
</dbReference>
<feature type="transmembrane region" description="Helical" evidence="1">
    <location>
        <begin position="237"/>
        <end position="261"/>
    </location>
</feature>
<dbReference type="Pfam" id="PF01757">
    <property type="entry name" value="Acyl_transf_3"/>
    <property type="match status" value="1"/>
</dbReference>
<dbReference type="InterPro" id="IPR002656">
    <property type="entry name" value="Acyl_transf_3_dom"/>
</dbReference>
<feature type="transmembrane region" description="Helical" evidence="1">
    <location>
        <begin position="716"/>
        <end position="738"/>
    </location>
</feature>
<dbReference type="GeneID" id="106175267"/>
<keyword evidence="1" id="KW-0812">Transmembrane</keyword>
<dbReference type="InterPro" id="IPR052728">
    <property type="entry name" value="O2_lipid_transport_reg"/>
</dbReference>
<proteinExistence type="predicted"/>
<keyword evidence="1" id="KW-0472">Membrane</keyword>
<feature type="transmembrane region" description="Helical" evidence="1">
    <location>
        <begin position="400"/>
        <end position="422"/>
    </location>
</feature>
<dbReference type="InParanoid" id="A0A1S3JQH7"/>
<dbReference type="RefSeq" id="XP_013412633.1">
    <property type="nucleotide sequence ID" value="XM_013557179.1"/>
</dbReference>
<feature type="transmembrane region" description="Helical" evidence="1">
    <location>
        <begin position="443"/>
        <end position="461"/>
    </location>
</feature>
<feature type="transmembrane region" description="Helical" evidence="1">
    <location>
        <begin position="651"/>
        <end position="674"/>
    </location>
</feature>
<keyword evidence="1" id="KW-1133">Transmembrane helix</keyword>
<dbReference type="Proteomes" id="UP000085678">
    <property type="component" value="Unplaced"/>
</dbReference>
<feature type="transmembrane region" description="Helical" evidence="1">
    <location>
        <begin position="608"/>
        <end position="631"/>
    </location>
</feature>
<dbReference type="Pfam" id="PF20146">
    <property type="entry name" value="NRF"/>
    <property type="match status" value="1"/>
</dbReference>
<evidence type="ECO:0000313" key="5">
    <source>
        <dbReference type="RefSeq" id="XP_013412633.1"/>
    </source>
</evidence>
<keyword evidence="4" id="KW-1185">Reference proteome</keyword>
<name>A0A1S3JQH7_LINAN</name>
<dbReference type="InterPro" id="IPR006621">
    <property type="entry name" value="Nose-resist-to-fluoxetine_N"/>
</dbReference>
<dbReference type="AlphaFoldDB" id="A0A1S3JQH7"/>
<feature type="transmembrane region" description="Helical" evidence="1">
    <location>
        <begin position="538"/>
        <end position="558"/>
    </location>
</feature>
<evidence type="ECO:0000313" key="4">
    <source>
        <dbReference type="Proteomes" id="UP000085678"/>
    </source>
</evidence>
<dbReference type="PANTHER" id="PTHR11161:SF0">
    <property type="entry name" value="O-ACYLTRANSFERASE LIKE PROTEIN"/>
    <property type="match status" value="1"/>
</dbReference>
<reference evidence="5" key="1">
    <citation type="submission" date="2025-08" db="UniProtKB">
        <authorList>
            <consortium name="RefSeq"/>
        </authorList>
    </citation>
    <scope>IDENTIFICATION</scope>
    <source>
        <tissue evidence="5">Gonads</tissue>
    </source>
</reference>
<accession>A0A1S3JQH7</accession>
<feature type="transmembrane region" description="Helical" evidence="1">
    <location>
        <begin position="361"/>
        <end position="380"/>
    </location>
</feature>
<feature type="transmembrane region" description="Helical" evidence="1">
    <location>
        <begin position="513"/>
        <end position="531"/>
    </location>
</feature>
<dbReference type="OrthoDB" id="207378at2759"/>
<dbReference type="GO" id="GO:0016747">
    <property type="term" value="F:acyltransferase activity, transferring groups other than amino-acyl groups"/>
    <property type="evidence" value="ECO:0007669"/>
    <property type="project" value="InterPro"/>
</dbReference>
<organism evidence="4 5">
    <name type="scientific">Lingula anatina</name>
    <name type="common">Brachiopod</name>
    <name type="synonym">Lingula unguis</name>
    <dbReference type="NCBI Taxonomy" id="7574"/>
    <lineage>
        <taxon>Eukaryota</taxon>
        <taxon>Metazoa</taxon>
        <taxon>Spiralia</taxon>
        <taxon>Lophotrochozoa</taxon>
        <taxon>Brachiopoda</taxon>
        <taxon>Linguliformea</taxon>
        <taxon>Lingulata</taxon>
        <taxon>Lingulida</taxon>
        <taxon>Linguloidea</taxon>
        <taxon>Lingulidae</taxon>
        <taxon>Lingula</taxon>
    </lineage>
</organism>
<feature type="chain" id="PRO_5010237354" evidence="2">
    <location>
        <begin position="23"/>
        <end position="756"/>
    </location>
</feature>